<evidence type="ECO:0000313" key="2">
    <source>
        <dbReference type="Proteomes" id="UP001280121"/>
    </source>
</evidence>
<name>A0AAD9XLX8_9ROSI</name>
<keyword evidence="2" id="KW-1185">Reference proteome</keyword>
<comment type="caution">
    <text evidence="1">The sequence shown here is derived from an EMBL/GenBank/DDBJ whole genome shotgun (WGS) entry which is preliminary data.</text>
</comment>
<gene>
    <name evidence="1" type="ORF">Ddye_000585</name>
</gene>
<organism evidence="1 2">
    <name type="scientific">Dipteronia dyeriana</name>
    <dbReference type="NCBI Taxonomy" id="168575"/>
    <lineage>
        <taxon>Eukaryota</taxon>
        <taxon>Viridiplantae</taxon>
        <taxon>Streptophyta</taxon>
        <taxon>Embryophyta</taxon>
        <taxon>Tracheophyta</taxon>
        <taxon>Spermatophyta</taxon>
        <taxon>Magnoliopsida</taxon>
        <taxon>eudicotyledons</taxon>
        <taxon>Gunneridae</taxon>
        <taxon>Pentapetalae</taxon>
        <taxon>rosids</taxon>
        <taxon>malvids</taxon>
        <taxon>Sapindales</taxon>
        <taxon>Sapindaceae</taxon>
        <taxon>Hippocastanoideae</taxon>
        <taxon>Acereae</taxon>
        <taxon>Dipteronia</taxon>
    </lineage>
</organism>
<accession>A0AAD9XLX8</accession>
<dbReference type="EMBL" id="JANJYI010000001">
    <property type="protein sequence ID" value="KAK2662011.1"/>
    <property type="molecule type" value="Genomic_DNA"/>
</dbReference>
<evidence type="ECO:0000313" key="1">
    <source>
        <dbReference type="EMBL" id="KAK2662011.1"/>
    </source>
</evidence>
<dbReference type="Proteomes" id="UP001280121">
    <property type="component" value="Unassembled WGS sequence"/>
</dbReference>
<sequence>MLGRYGKIKVLKDIFRKAIKVYQVNQLTRCMEQLVNINSEATMYITDVRFERWAQAFSPRKRYNLMSSNIAKAMNNAIKACRELPITRVIDYIGGVLQHRFYDRQTSTGKLKLTLTTKADVNIGVKHKNARSLTVYPITYYYFLVKDGDLDGTMI</sequence>
<dbReference type="AlphaFoldDB" id="A0AAD9XLX8"/>
<proteinExistence type="predicted"/>
<protein>
    <submittedName>
        <fullName evidence="1">Uncharacterized protein</fullName>
    </submittedName>
</protein>
<reference evidence="1" key="1">
    <citation type="journal article" date="2023" name="Plant J.">
        <title>Genome sequences and population genomics provide insights into the demographic history, inbreeding, and mutation load of two 'living fossil' tree species of Dipteronia.</title>
        <authorList>
            <person name="Feng Y."/>
            <person name="Comes H.P."/>
            <person name="Chen J."/>
            <person name="Zhu S."/>
            <person name="Lu R."/>
            <person name="Zhang X."/>
            <person name="Li P."/>
            <person name="Qiu J."/>
            <person name="Olsen K.M."/>
            <person name="Qiu Y."/>
        </authorList>
    </citation>
    <scope>NUCLEOTIDE SEQUENCE</scope>
    <source>
        <strain evidence="1">KIB01</strain>
    </source>
</reference>